<dbReference type="NCBIfam" id="TIGR01550">
    <property type="entry name" value="DOC_P1"/>
    <property type="match status" value="1"/>
</dbReference>
<dbReference type="EMBL" id="BAAAQN010000046">
    <property type="protein sequence ID" value="GAA2049003.1"/>
    <property type="molecule type" value="Genomic_DNA"/>
</dbReference>
<dbReference type="Proteomes" id="UP001500751">
    <property type="component" value="Unassembled WGS sequence"/>
</dbReference>
<proteinExistence type="predicted"/>
<dbReference type="RefSeq" id="WP_344669365.1">
    <property type="nucleotide sequence ID" value="NZ_BAAAQN010000046.1"/>
</dbReference>
<evidence type="ECO:0000313" key="3">
    <source>
        <dbReference type="Proteomes" id="UP001500751"/>
    </source>
</evidence>
<dbReference type="InterPro" id="IPR006440">
    <property type="entry name" value="Doc"/>
</dbReference>
<organism evidence="2 3">
    <name type="scientific">Catenulispora yoronensis</name>
    <dbReference type="NCBI Taxonomy" id="450799"/>
    <lineage>
        <taxon>Bacteria</taxon>
        <taxon>Bacillati</taxon>
        <taxon>Actinomycetota</taxon>
        <taxon>Actinomycetes</taxon>
        <taxon>Catenulisporales</taxon>
        <taxon>Catenulisporaceae</taxon>
        <taxon>Catenulispora</taxon>
    </lineage>
</organism>
<feature type="domain" description="Fido" evidence="1">
    <location>
        <begin position="1"/>
        <end position="127"/>
    </location>
</feature>
<evidence type="ECO:0000313" key="2">
    <source>
        <dbReference type="EMBL" id="GAA2049003.1"/>
    </source>
</evidence>
<evidence type="ECO:0000259" key="1">
    <source>
        <dbReference type="PROSITE" id="PS51459"/>
    </source>
</evidence>
<name>A0ABN2V582_9ACTN</name>
<dbReference type="PROSITE" id="PS51459">
    <property type="entry name" value="FIDO"/>
    <property type="match status" value="1"/>
</dbReference>
<dbReference type="InterPro" id="IPR003812">
    <property type="entry name" value="Fido"/>
</dbReference>
<gene>
    <name evidence="2" type="ORF">GCM10009839_63470</name>
</gene>
<reference evidence="2 3" key="1">
    <citation type="journal article" date="2019" name="Int. J. Syst. Evol. Microbiol.">
        <title>The Global Catalogue of Microorganisms (GCM) 10K type strain sequencing project: providing services to taxonomists for standard genome sequencing and annotation.</title>
        <authorList>
            <consortium name="The Broad Institute Genomics Platform"/>
            <consortium name="The Broad Institute Genome Sequencing Center for Infectious Disease"/>
            <person name="Wu L."/>
            <person name="Ma J."/>
        </authorList>
    </citation>
    <scope>NUCLEOTIDE SEQUENCE [LARGE SCALE GENOMIC DNA]</scope>
    <source>
        <strain evidence="2 3">JCM 16014</strain>
    </source>
</reference>
<keyword evidence="3" id="KW-1185">Reference proteome</keyword>
<dbReference type="SUPFAM" id="SSF140931">
    <property type="entry name" value="Fic-like"/>
    <property type="match status" value="1"/>
</dbReference>
<dbReference type="InterPro" id="IPR036597">
    <property type="entry name" value="Fido-like_dom_sf"/>
</dbReference>
<accession>A0ABN2V582</accession>
<protein>
    <recommendedName>
        <fullName evidence="1">Fido domain-containing protein</fullName>
    </recommendedName>
</protein>
<dbReference type="InterPro" id="IPR053737">
    <property type="entry name" value="Type_II_TA_Toxin"/>
</dbReference>
<dbReference type="Gene3D" id="1.20.120.1870">
    <property type="entry name" value="Fic/DOC protein, Fido domain"/>
    <property type="match status" value="1"/>
</dbReference>
<comment type="caution">
    <text evidence="2">The sequence shown here is derived from an EMBL/GenBank/DDBJ whole genome shotgun (WGS) entry which is preliminary data.</text>
</comment>
<dbReference type="Pfam" id="PF02661">
    <property type="entry name" value="Fic"/>
    <property type="match status" value="1"/>
</dbReference>
<sequence>MKQVTVAEARYAALRLKDLLDYDEPMDFDVRTPGRLESCLDQPFTHFNGRYVYWTLAHRAAVLFYLVIKNHPFANGNKRMALVLSQLLAQKNGRWLDMHPDELYDLACDVANSDRKNKEAVVASLKDTFKRHLVDL</sequence>